<name>A0A2P2Q0K2_RHIMU</name>
<accession>A0A2P2Q0K2</accession>
<dbReference type="EMBL" id="GGEC01079998">
    <property type="protein sequence ID" value="MBX60482.1"/>
    <property type="molecule type" value="Transcribed_RNA"/>
</dbReference>
<sequence length="20" mass="2183">MSNEMVRATSVTGKNAHVCF</sequence>
<feature type="compositionally biased region" description="Polar residues" evidence="1">
    <location>
        <begin position="1"/>
        <end position="13"/>
    </location>
</feature>
<evidence type="ECO:0000256" key="1">
    <source>
        <dbReference type="SAM" id="MobiDB-lite"/>
    </source>
</evidence>
<reference evidence="2" key="1">
    <citation type="submission" date="2018-02" db="EMBL/GenBank/DDBJ databases">
        <title>Rhizophora mucronata_Transcriptome.</title>
        <authorList>
            <person name="Meera S.P."/>
            <person name="Sreeshan A."/>
            <person name="Augustine A."/>
        </authorList>
    </citation>
    <scope>NUCLEOTIDE SEQUENCE</scope>
    <source>
        <tissue evidence="2">Leaf</tissue>
    </source>
</reference>
<proteinExistence type="predicted"/>
<protein>
    <submittedName>
        <fullName evidence="2">Uncharacterized protein</fullName>
    </submittedName>
</protein>
<evidence type="ECO:0000313" key="2">
    <source>
        <dbReference type="EMBL" id="MBX60482.1"/>
    </source>
</evidence>
<organism evidence="2">
    <name type="scientific">Rhizophora mucronata</name>
    <name type="common">Asiatic mangrove</name>
    <dbReference type="NCBI Taxonomy" id="61149"/>
    <lineage>
        <taxon>Eukaryota</taxon>
        <taxon>Viridiplantae</taxon>
        <taxon>Streptophyta</taxon>
        <taxon>Embryophyta</taxon>
        <taxon>Tracheophyta</taxon>
        <taxon>Spermatophyta</taxon>
        <taxon>Magnoliopsida</taxon>
        <taxon>eudicotyledons</taxon>
        <taxon>Gunneridae</taxon>
        <taxon>Pentapetalae</taxon>
        <taxon>rosids</taxon>
        <taxon>fabids</taxon>
        <taxon>Malpighiales</taxon>
        <taxon>Rhizophoraceae</taxon>
        <taxon>Rhizophora</taxon>
    </lineage>
</organism>
<dbReference type="AlphaFoldDB" id="A0A2P2Q0K2"/>
<feature type="region of interest" description="Disordered" evidence="1">
    <location>
        <begin position="1"/>
        <end position="20"/>
    </location>
</feature>